<dbReference type="AlphaFoldDB" id="A0A1I1RGU3"/>
<feature type="region of interest" description="Disordered" evidence="1">
    <location>
        <begin position="79"/>
        <end position="99"/>
    </location>
</feature>
<dbReference type="InterPro" id="IPR057170">
    <property type="entry name" value="DUF7848"/>
</dbReference>
<feature type="domain" description="DUF7848" evidence="2">
    <location>
        <begin position="1"/>
        <end position="78"/>
    </location>
</feature>
<reference evidence="3 4" key="1">
    <citation type="submission" date="2016-10" db="EMBL/GenBank/DDBJ databases">
        <authorList>
            <person name="de Groot N.N."/>
        </authorList>
    </citation>
    <scope>NUCLEOTIDE SEQUENCE [LARGE SCALE GENOMIC DNA]</scope>
    <source>
        <strain evidence="3 4">CGMCC 4.5739</strain>
    </source>
</reference>
<evidence type="ECO:0000256" key="1">
    <source>
        <dbReference type="SAM" id="MobiDB-lite"/>
    </source>
</evidence>
<dbReference type="EMBL" id="FOLM01000013">
    <property type="protein sequence ID" value="SFD33529.1"/>
    <property type="molecule type" value="Genomic_DNA"/>
</dbReference>
<proteinExistence type="predicted"/>
<evidence type="ECO:0000313" key="3">
    <source>
        <dbReference type="EMBL" id="SFD33529.1"/>
    </source>
</evidence>
<dbReference type="Proteomes" id="UP000199207">
    <property type="component" value="Unassembled WGS sequence"/>
</dbReference>
<name>A0A1I1RGU3_9ACTN</name>
<organism evidence="3 4">
    <name type="scientific">Streptomyces aidingensis</name>
    <dbReference type="NCBI Taxonomy" id="910347"/>
    <lineage>
        <taxon>Bacteria</taxon>
        <taxon>Bacillati</taxon>
        <taxon>Actinomycetota</taxon>
        <taxon>Actinomycetes</taxon>
        <taxon>Kitasatosporales</taxon>
        <taxon>Streptomycetaceae</taxon>
        <taxon>Streptomyces</taxon>
    </lineage>
</organism>
<feature type="compositionally biased region" description="Basic and acidic residues" evidence="1">
    <location>
        <begin position="88"/>
        <end position="99"/>
    </location>
</feature>
<accession>A0A1I1RGU3</accession>
<dbReference type="Pfam" id="PF25232">
    <property type="entry name" value="DUF7848"/>
    <property type="match status" value="1"/>
</dbReference>
<evidence type="ECO:0000313" key="4">
    <source>
        <dbReference type="Proteomes" id="UP000199207"/>
    </source>
</evidence>
<keyword evidence="4" id="KW-1185">Reference proteome</keyword>
<gene>
    <name evidence="3" type="ORF">SAMN05421773_11391</name>
</gene>
<evidence type="ECO:0000259" key="2">
    <source>
        <dbReference type="Pfam" id="PF25232"/>
    </source>
</evidence>
<protein>
    <recommendedName>
        <fullName evidence="2">DUF7848 domain-containing protein</fullName>
    </recommendedName>
</protein>
<sequence length="99" mass="11109">MSRAVIKTAEWTLSLDESPDVPRIVYRAACLECGMVSLPGSDESLSVEVWAIKHTGLNPSHRRFTLRTAQPWVVEPAPGNPYYDAEMDERHDRARNEAG</sequence>